<gene>
    <name evidence="2" type="ORF">COS18_02670</name>
</gene>
<sequence length="338" mass="38354">MLYRKILKQAWAITWQNKYLWAFGLFAALLGGSGEYKILSVLNLDVNNSFFSFWNRLINTGIFDGNILTNIGNTIKEDPFTFLIILFIYLVIITLVVLVVWLTIVSQVAIVNNTAGILINPAHQGKNSANKNYKDGLVSGINNFWPVFGLNIINKLIISFIIFFVALLAIFTWIKTGSMAAYLSYIISFIILVPLAVILSFIIKYAIVYIVIKGKDLIDSIKFGWNLFIKNWLISIEMAFILFFINFIVVLLWFLLVVAILVIPLLFLTFIFYKFHLIAAFWLMLIIILLFILISLALAAAVLTTFQISSWTTLTVELISRGGTSKITRVVSDFFGKK</sequence>
<reference evidence="3" key="1">
    <citation type="submission" date="2017-09" db="EMBL/GenBank/DDBJ databases">
        <title>Depth-based differentiation of microbial function through sediment-hosted aquifers and enrichment of novel symbionts in the deep terrestrial subsurface.</title>
        <authorList>
            <person name="Probst A.J."/>
            <person name="Ladd B."/>
            <person name="Jarett J.K."/>
            <person name="Geller-Mcgrath D.E."/>
            <person name="Sieber C.M.K."/>
            <person name="Emerson J.B."/>
            <person name="Anantharaman K."/>
            <person name="Thomas B.C."/>
            <person name="Malmstrom R."/>
            <person name="Stieglmeier M."/>
            <person name="Klingl A."/>
            <person name="Woyke T."/>
            <person name="Ryan C.M."/>
            <person name="Banfield J.F."/>
        </authorList>
    </citation>
    <scope>NUCLEOTIDE SEQUENCE [LARGE SCALE GENOMIC DNA]</scope>
</reference>
<proteinExistence type="predicted"/>
<dbReference type="Proteomes" id="UP000228896">
    <property type="component" value="Unassembled WGS sequence"/>
</dbReference>
<feature type="transmembrane region" description="Helical" evidence="1">
    <location>
        <begin position="223"/>
        <end position="245"/>
    </location>
</feature>
<feature type="transmembrane region" description="Helical" evidence="1">
    <location>
        <begin position="80"/>
        <end position="104"/>
    </location>
</feature>
<dbReference type="AlphaFoldDB" id="A0A2M7DP04"/>
<dbReference type="EMBL" id="PETS01000061">
    <property type="protein sequence ID" value="PIV51492.1"/>
    <property type="molecule type" value="Genomic_DNA"/>
</dbReference>
<evidence type="ECO:0000313" key="3">
    <source>
        <dbReference type="Proteomes" id="UP000228896"/>
    </source>
</evidence>
<keyword evidence="1" id="KW-1133">Transmembrane helix</keyword>
<evidence type="ECO:0008006" key="4">
    <source>
        <dbReference type="Google" id="ProtNLM"/>
    </source>
</evidence>
<keyword evidence="1" id="KW-0812">Transmembrane</keyword>
<protein>
    <recommendedName>
        <fullName evidence="4">Glycerophosphoryl diester phosphodiesterase membrane domain-containing protein</fullName>
    </recommendedName>
</protein>
<accession>A0A2M7DP04</accession>
<feature type="transmembrane region" description="Helical" evidence="1">
    <location>
        <begin position="251"/>
        <end position="273"/>
    </location>
</feature>
<organism evidence="2 3">
    <name type="scientific">Candidatus Falkowbacteria bacterium CG02_land_8_20_14_3_00_36_14</name>
    <dbReference type="NCBI Taxonomy" id="1974560"/>
    <lineage>
        <taxon>Bacteria</taxon>
        <taxon>Candidatus Falkowiibacteriota</taxon>
    </lineage>
</organism>
<comment type="caution">
    <text evidence="2">The sequence shown here is derived from an EMBL/GenBank/DDBJ whole genome shotgun (WGS) entry which is preliminary data.</text>
</comment>
<keyword evidence="1" id="KW-0472">Membrane</keyword>
<feature type="transmembrane region" description="Helical" evidence="1">
    <location>
        <begin position="280"/>
        <end position="303"/>
    </location>
</feature>
<feature type="transmembrane region" description="Helical" evidence="1">
    <location>
        <begin position="186"/>
        <end position="211"/>
    </location>
</feature>
<name>A0A2M7DP04_9BACT</name>
<feature type="transmembrane region" description="Helical" evidence="1">
    <location>
        <begin position="156"/>
        <end position="174"/>
    </location>
</feature>
<evidence type="ECO:0000256" key="1">
    <source>
        <dbReference type="SAM" id="Phobius"/>
    </source>
</evidence>
<evidence type="ECO:0000313" key="2">
    <source>
        <dbReference type="EMBL" id="PIV51492.1"/>
    </source>
</evidence>